<accession>A0AA38CM18</accession>
<comment type="caution">
    <text evidence="2">The sequence shown here is derived from an EMBL/GenBank/DDBJ whole genome shotgun (WGS) entry which is preliminary data.</text>
</comment>
<evidence type="ECO:0000256" key="1">
    <source>
        <dbReference type="SAM" id="MobiDB-lite"/>
    </source>
</evidence>
<dbReference type="AlphaFoldDB" id="A0AA38CM18"/>
<protein>
    <submittedName>
        <fullName evidence="2">Uncharacterized protein</fullName>
    </submittedName>
</protein>
<organism evidence="2 3">
    <name type="scientific">Taxus chinensis</name>
    <name type="common">Chinese yew</name>
    <name type="synonym">Taxus wallichiana var. chinensis</name>
    <dbReference type="NCBI Taxonomy" id="29808"/>
    <lineage>
        <taxon>Eukaryota</taxon>
        <taxon>Viridiplantae</taxon>
        <taxon>Streptophyta</taxon>
        <taxon>Embryophyta</taxon>
        <taxon>Tracheophyta</taxon>
        <taxon>Spermatophyta</taxon>
        <taxon>Pinopsida</taxon>
        <taxon>Pinidae</taxon>
        <taxon>Conifers II</taxon>
        <taxon>Cupressales</taxon>
        <taxon>Taxaceae</taxon>
        <taxon>Taxus</taxon>
    </lineage>
</organism>
<keyword evidence="3" id="KW-1185">Reference proteome</keyword>
<proteinExistence type="predicted"/>
<dbReference type="EMBL" id="JAHRHJ020000009">
    <property type="protein sequence ID" value="KAH9301303.1"/>
    <property type="molecule type" value="Genomic_DNA"/>
</dbReference>
<feature type="non-terminal residue" evidence="2">
    <location>
        <position position="54"/>
    </location>
</feature>
<feature type="region of interest" description="Disordered" evidence="1">
    <location>
        <begin position="18"/>
        <end position="54"/>
    </location>
</feature>
<reference evidence="2 3" key="1">
    <citation type="journal article" date="2021" name="Nat. Plants">
        <title>The Taxus genome provides insights into paclitaxel biosynthesis.</title>
        <authorList>
            <person name="Xiong X."/>
            <person name="Gou J."/>
            <person name="Liao Q."/>
            <person name="Li Y."/>
            <person name="Zhou Q."/>
            <person name="Bi G."/>
            <person name="Li C."/>
            <person name="Du R."/>
            <person name="Wang X."/>
            <person name="Sun T."/>
            <person name="Guo L."/>
            <person name="Liang H."/>
            <person name="Lu P."/>
            <person name="Wu Y."/>
            <person name="Zhang Z."/>
            <person name="Ro D.K."/>
            <person name="Shang Y."/>
            <person name="Huang S."/>
            <person name="Yan J."/>
        </authorList>
    </citation>
    <scope>NUCLEOTIDE SEQUENCE [LARGE SCALE GENOMIC DNA]</scope>
    <source>
        <strain evidence="2">Ta-2019</strain>
    </source>
</reference>
<sequence length="54" mass="5976">PAYSVGDGQERLGSIYMVRGGPSESQQSQEDVKLRHTSRVNDHCGQKSNSLKRT</sequence>
<feature type="non-terminal residue" evidence="2">
    <location>
        <position position="1"/>
    </location>
</feature>
<evidence type="ECO:0000313" key="2">
    <source>
        <dbReference type="EMBL" id="KAH9301303.1"/>
    </source>
</evidence>
<dbReference type="Proteomes" id="UP000824469">
    <property type="component" value="Unassembled WGS sequence"/>
</dbReference>
<evidence type="ECO:0000313" key="3">
    <source>
        <dbReference type="Proteomes" id="UP000824469"/>
    </source>
</evidence>
<feature type="compositionally biased region" description="Basic and acidic residues" evidence="1">
    <location>
        <begin position="30"/>
        <end position="45"/>
    </location>
</feature>
<gene>
    <name evidence="2" type="ORF">KI387_012886</name>
</gene>
<name>A0AA38CM18_TAXCH</name>